<dbReference type="EMBL" id="BMNW01000007">
    <property type="protein sequence ID" value="GGM19118.1"/>
    <property type="molecule type" value="Genomic_DNA"/>
</dbReference>
<evidence type="ECO:0000313" key="2">
    <source>
        <dbReference type="Proteomes" id="UP000616499"/>
    </source>
</evidence>
<comment type="caution">
    <text evidence="1">The sequence shown here is derived from an EMBL/GenBank/DDBJ whole genome shotgun (WGS) entry which is preliminary data.</text>
</comment>
<keyword evidence="2" id="KW-1185">Reference proteome</keyword>
<reference evidence="2" key="1">
    <citation type="journal article" date="2019" name="Int. J. Syst. Evol. Microbiol.">
        <title>The Global Catalogue of Microorganisms (GCM) 10K type strain sequencing project: providing services to taxonomists for standard genome sequencing and annotation.</title>
        <authorList>
            <consortium name="The Broad Institute Genomics Platform"/>
            <consortium name="The Broad Institute Genome Sequencing Center for Infectious Disease"/>
            <person name="Wu L."/>
            <person name="Ma J."/>
        </authorList>
    </citation>
    <scope>NUCLEOTIDE SEQUENCE [LARGE SCALE GENOMIC DNA]</scope>
    <source>
        <strain evidence="2">JCM 13501</strain>
    </source>
</reference>
<gene>
    <name evidence="1" type="ORF">GCM10009425_32480</name>
</gene>
<organism evidence="1 2">
    <name type="scientific">Pseudomonas asuensis</name>
    <dbReference type="NCBI Taxonomy" id="1825787"/>
    <lineage>
        <taxon>Bacteria</taxon>
        <taxon>Pseudomonadati</taxon>
        <taxon>Pseudomonadota</taxon>
        <taxon>Gammaproteobacteria</taxon>
        <taxon>Pseudomonadales</taxon>
        <taxon>Pseudomonadaceae</taxon>
        <taxon>Pseudomonas</taxon>
    </lineage>
</organism>
<proteinExistence type="predicted"/>
<protein>
    <submittedName>
        <fullName evidence="1">Uncharacterized protein</fullName>
    </submittedName>
</protein>
<evidence type="ECO:0000313" key="1">
    <source>
        <dbReference type="EMBL" id="GGM19118.1"/>
    </source>
</evidence>
<dbReference type="Proteomes" id="UP000616499">
    <property type="component" value="Unassembled WGS sequence"/>
</dbReference>
<accession>A0ABQ2GZP3</accession>
<sequence>MGSAYVKMLNRVNRTIKAYPAPSTGALVIQVLEPDSFSEEQSIVANIYEQCASKGDKLARPAPSKQALFKPELDWLFKQFLCLGR</sequence>
<name>A0ABQ2GZP3_9PSED</name>